<dbReference type="InterPro" id="IPR027806">
    <property type="entry name" value="HARBI1_dom"/>
</dbReference>
<evidence type="ECO:0000256" key="2">
    <source>
        <dbReference type="ARBA" id="ARBA00022723"/>
    </source>
</evidence>
<proteinExistence type="predicted"/>
<dbReference type="Proteomes" id="UP000054538">
    <property type="component" value="Unassembled WGS sequence"/>
</dbReference>
<gene>
    <name evidence="4" type="ORF">PAXRUDRAFT_164288</name>
</gene>
<organism evidence="4 5">
    <name type="scientific">Paxillus rubicundulus Ve08.2h10</name>
    <dbReference type="NCBI Taxonomy" id="930991"/>
    <lineage>
        <taxon>Eukaryota</taxon>
        <taxon>Fungi</taxon>
        <taxon>Dikarya</taxon>
        <taxon>Basidiomycota</taxon>
        <taxon>Agaricomycotina</taxon>
        <taxon>Agaricomycetes</taxon>
        <taxon>Agaricomycetidae</taxon>
        <taxon>Boletales</taxon>
        <taxon>Paxilineae</taxon>
        <taxon>Paxillaceae</taxon>
        <taxon>Paxillus</taxon>
    </lineage>
</organism>
<dbReference type="EMBL" id="KN826629">
    <property type="protein sequence ID" value="KIK78323.1"/>
    <property type="molecule type" value="Genomic_DNA"/>
</dbReference>
<dbReference type="AlphaFoldDB" id="A0A0D0CSH2"/>
<reference evidence="5" key="2">
    <citation type="submission" date="2015-01" db="EMBL/GenBank/DDBJ databases">
        <title>Evolutionary Origins and Diversification of the Mycorrhizal Mutualists.</title>
        <authorList>
            <consortium name="DOE Joint Genome Institute"/>
            <consortium name="Mycorrhizal Genomics Consortium"/>
            <person name="Kohler A."/>
            <person name="Kuo A."/>
            <person name="Nagy L.G."/>
            <person name="Floudas D."/>
            <person name="Copeland A."/>
            <person name="Barry K.W."/>
            <person name="Cichocki N."/>
            <person name="Veneault-Fourrey C."/>
            <person name="LaButti K."/>
            <person name="Lindquist E.A."/>
            <person name="Lipzen A."/>
            <person name="Lundell T."/>
            <person name="Morin E."/>
            <person name="Murat C."/>
            <person name="Riley R."/>
            <person name="Ohm R."/>
            <person name="Sun H."/>
            <person name="Tunlid A."/>
            <person name="Henrissat B."/>
            <person name="Grigoriev I.V."/>
            <person name="Hibbett D.S."/>
            <person name="Martin F."/>
        </authorList>
    </citation>
    <scope>NUCLEOTIDE SEQUENCE [LARGE SCALE GENOMIC DNA]</scope>
    <source>
        <strain evidence="5">Ve08.2h10</strain>
    </source>
</reference>
<dbReference type="OrthoDB" id="2689787at2759"/>
<keyword evidence="5" id="KW-1185">Reference proteome</keyword>
<dbReference type="InParanoid" id="A0A0D0CSH2"/>
<accession>A0A0D0CSH2</accession>
<evidence type="ECO:0000259" key="3">
    <source>
        <dbReference type="Pfam" id="PF13359"/>
    </source>
</evidence>
<name>A0A0D0CSH2_9AGAM</name>
<keyword evidence="2" id="KW-0479">Metal-binding</keyword>
<evidence type="ECO:0000313" key="4">
    <source>
        <dbReference type="EMBL" id="KIK78323.1"/>
    </source>
</evidence>
<reference evidence="4 5" key="1">
    <citation type="submission" date="2014-04" db="EMBL/GenBank/DDBJ databases">
        <authorList>
            <consortium name="DOE Joint Genome Institute"/>
            <person name="Kuo A."/>
            <person name="Kohler A."/>
            <person name="Jargeat P."/>
            <person name="Nagy L.G."/>
            <person name="Floudas D."/>
            <person name="Copeland A."/>
            <person name="Barry K.W."/>
            <person name="Cichocki N."/>
            <person name="Veneault-Fourrey C."/>
            <person name="LaButti K."/>
            <person name="Lindquist E.A."/>
            <person name="Lipzen A."/>
            <person name="Lundell T."/>
            <person name="Morin E."/>
            <person name="Murat C."/>
            <person name="Sun H."/>
            <person name="Tunlid A."/>
            <person name="Henrissat B."/>
            <person name="Grigoriev I.V."/>
            <person name="Hibbett D.S."/>
            <person name="Martin F."/>
            <person name="Nordberg H.P."/>
            <person name="Cantor M.N."/>
            <person name="Hua S.X."/>
        </authorList>
    </citation>
    <scope>NUCLEOTIDE SEQUENCE [LARGE SCALE GENOMIC DNA]</scope>
    <source>
        <strain evidence="4 5">Ve08.2h10</strain>
    </source>
</reference>
<dbReference type="HOGENOM" id="CLU_018552_9_0_1"/>
<comment type="cofactor">
    <cofactor evidence="1">
        <name>a divalent metal cation</name>
        <dbReference type="ChEBI" id="CHEBI:60240"/>
    </cofactor>
</comment>
<dbReference type="GO" id="GO:0046872">
    <property type="term" value="F:metal ion binding"/>
    <property type="evidence" value="ECO:0007669"/>
    <property type="project" value="UniProtKB-KW"/>
</dbReference>
<evidence type="ECO:0000256" key="1">
    <source>
        <dbReference type="ARBA" id="ARBA00001968"/>
    </source>
</evidence>
<feature type="domain" description="DDE Tnp4" evidence="3">
    <location>
        <begin position="4"/>
        <end position="126"/>
    </location>
</feature>
<protein>
    <recommendedName>
        <fullName evidence="3">DDE Tnp4 domain-containing protein</fullName>
    </recommendedName>
</protein>
<sequence>MPHNLFIMDYGLGLPGSVHDAYAFQLTWTANDHEELLGERHWIWADSAYQSETWCIVPFKKPNGHLTWDQKTFNYFLLKVCVCVEHAFSALKGCFQSLWELCHPLKNEKDLQYHIHWVNCCLVLHNMIIGFEEGGEQSLAWAIGESPDGGRDEDADADGPIGDQTEYGSAGQRFCHLMMQRLFESPHTLAVSREG</sequence>
<dbReference type="Pfam" id="PF13359">
    <property type="entry name" value="DDE_Tnp_4"/>
    <property type="match status" value="1"/>
</dbReference>
<evidence type="ECO:0000313" key="5">
    <source>
        <dbReference type="Proteomes" id="UP000054538"/>
    </source>
</evidence>